<comment type="caution">
    <text evidence="2">The sequence shown here is derived from an EMBL/GenBank/DDBJ whole genome shotgun (WGS) entry which is preliminary data.</text>
</comment>
<gene>
    <name evidence="2" type="ORF">SCOCK_60228</name>
</gene>
<dbReference type="EMBL" id="CAJSLV010000092">
    <property type="protein sequence ID" value="CAG6397895.1"/>
    <property type="molecule type" value="Genomic_DNA"/>
</dbReference>
<accession>A0A9W4DXC7</accession>
<protein>
    <submittedName>
        <fullName evidence="2">Uncharacterized protein</fullName>
    </submittedName>
</protein>
<dbReference type="AlphaFoldDB" id="A0A9W4DXC7"/>
<reference evidence="2" key="1">
    <citation type="submission" date="2021-05" db="EMBL/GenBank/DDBJ databases">
        <authorList>
            <person name="Arsene-Ploetze F."/>
        </authorList>
    </citation>
    <scope>NUCLEOTIDE SEQUENCE</scope>
    <source>
        <strain evidence="2">DSM 42138</strain>
    </source>
</reference>
<feature type="region of interest" description="Disordered" evidence="1">
    <location>
        <begin position="1"/>
        <end position="25"/>
    </location>
</feature>
<organism evidence="2 3">
    <name type="scientific">Actinacidiphila cocklensis</name>
    <dbReference type="NCBI Taxonomy" id="887465"/>
    <lineage>
        <taxon>Bacteria</taxon>
        <taxon>Bacillati</taxon>
        <taxon>Actinomycetota</taxon>
        <taxon>Actinomycetes</taxon>
        <taxon>Kitasatosporales</taxon>
        <taxon>Streptomycetaceae</taxon>
        <taxon>Actinacidiphila</taxon>
    </lineage>
</organism>
<evidence type="ECO:0000313" key="3">
    <source>
        <dbReference type="Proteomes" id="UP001152519"/>
    </source>
</evidence>
<evidence type="ECO:0000256" key="1">
    <source>
        <dbReference type="SAM" id="MobiDB-lite"/>
    </source>
</evidence>
<keyword evidence="3" id="KW-1185">Reference proteome</keyword>
<sequence>MLPPRPTAVISREQQRPSRSPTAARCGRQTLLLEVNEARQLDLPADTEYLGELRAVLSAGHTNHFRSPQAWTEALQARP</sequence>
<dbReference type="Proteomes" id="UP001152519">
    <property type="component" value="Unassembled WGS sequence"/>
</dbReference>
<name>A0A9W4DXC7_9ACTN</name>
<proteinExistence type="predicted"/>
<evidence type="ECO:0000313" key="2">
    <source>
        <dbReference type="EMBL" id="CAG6397895.1"/>
    </source>
</evidence>